<accession>A0ABP7PM44</accession>
<dbReference type="SUPFAM" id="SSF53448">
    <property type="entry name" value="Nucleotide-diphospho-sugar transferases"/>
    <property type="match status" value="1"/>
</dbReference>
<organism evidence="1 2">
    <name type="scientific">Allohahella marinimesophila</name>
    <dbReference type="NCBI Taxonomy" id="1054972"/>
    <lineage>
        <taxon>Bacteria</taxon>
        <taxon>Pseudomonadati</taxon>
        <taxon>Pseudomonadota</taxon>
        <taxon>Gammaproteobacteria</taxon>
        <taxon>Oceanospirillales</taxon>
        <taxon>Hahellaceae</taxon>
        <taxon>Allohahella</taxon>
    </lineage>
</organism>
<proteinExistence type="predicted"/>
<keyword evidence="2" id="KW-1185">Reference proteome</keyword>
<sequence>MFKTLRRQRRLRDTQAESLRLRQQILSAQLTLEAIKTRRSGVGNAKPHDIVVSLTTFDKRIGNVYLTIESLMQQSLKPDRIVLCVSEADVTESNLPEILHLQKSRGLEVLFCERDLGPYKKFFHTFQKYPDSLIITADDDLMYPFDFVDMLYRAWLARPDVIHAHRAHRMLCDATGGVLPYKSWEKSTDLAEPSALVFPTGNGGVLYFPGAFDEEVLNEQQFMALCPASDDIWLKAMSLKNGTLCQRIQDPREFGTRFVVIPESQTHALKRSNKSKVDGNDDKLKAVLDAYELWPRLTQRP</sequence>
<gene>
    <name evidence="1" type="ORF">GCM10022278_27040</name>
</gene>
<dbReference type="RefSeq" id="WP_344807226.1">
    <property type="nucleotide sequence ID" value="NZ_BAABBO010000011.1"/>
</dbReference>
<evidence type="ECO:0008006" key="3">
    <source>
        <dbReference type="Google" id="ProtNLM"/>
    </source>
</evidence>
<reference evidence="2" key="1">
    <citation type="journal article" date="2019" name="Int. J. Syst. Evol. Microbiol.">
        <title>The Global Catalogue of Microorganisms (GCM) 10K type strain sequencing project: providing services to taxonomists for standard genome sequencing and annotation.</title>
        <authorList>
            <consortium name="The Broad Institute Genomics Platform"/>
            <consortium name="The Broad Institute Genome Sequencing Center for Infectious Disease"/>
            <person name="Wu L."/>
            <person name="Ma J."/>
        </authorList>
    </citation>
    <scope>NUCLEOTIDE SEQUENCE [LARGE SCALE GENOMIC DNA]</scope>
    <source>
        <strain evidence="2">JCM 17555</strain>
    </source>
</reference>
<evidence type="ECO:0000313" key="1">
    <source>
        <dbReference type="EMBL" id="GAA3967895.1"/>
    </source>
</evidence>
<dbReference type="CDD" id="cd00761">
    <property type="entry name" value="Glyco_tranf_GTA_type"/>
    <property type="match status" value="1"/>
</dbReference>
<comment type="caution">
    <text evidence="1">The sequence shown here is derived from an EMBL/GenBank/DDBJ whole genome shotgun (WGS) entry which is preliminary data.</text>
</comment>
<dbReference type="InterPro" id="IPR029044">
    <property type="entry name" value="Nucleotide-diphossugar_trans"/>
</dbReference>
<evidence type="ECO:0000313" key="2">
    <source>
        <dbReference type="Proteomes" id="UP001501337"/>
    </source>
</evidence>
<dbReference type="Proteomes" id="UP001501337">
    <property type="component" value="Unassembled WGS sequence"/>
</dbReference>
<dbReference type="EMBL" id="BAABBO010000011">
    <property type="protein sequence ID" value="GAA3967895.1"/>
    <property type="molecule type" value="Genomic_DNA"/>
</dbReference>
<name>A0ABP7PM44_9GAMM</name>
<protein>
    <recommendedName>
        <fullName evidence="3">Glycosyl transferase family 2</fullName>
    </recommendedName>
</protein>